<keyword evidence="2" id="KW-1185">Reference proteome</keyword>
<reference evidence="1" key="1">
    <citation type="journal article" date="2021" name="Genome Biol. Evol.">
        <title>The assembled and annotated genome of the fairy-ring fungus Marasmius oreades.</title>
        <authorList>
            <person name="Hiltunen M."/>
            <person name="Ament-Velasquez S.L."/>
            <person name="Johannesson H."/>
        </authorList>
    </citation>
    <scope>NUCLEOTIDE SEQUENCE</scope>
    <source>
        <strain evidence="1">03SP1</strain>
    </source>
</reference>
<sequence>MVSKLSVNYGNDGWFSIPASFDDPEAMWDRSKNNYELIAFKDEENNRVGYYMDLEGFTTYVTVRQVFDQIDIKQVPPSN</sequence>
<accession>A0A9P7S4E4</accession>
<evidence type="ECO:0000313" key="2">
    <source>
        <dbReference type="Proteomes" id="UP001049176"/>
    </source>
</evidence>
<organism evidence="1 2">
    <name type="scientific">Marasmius oreades</name>
    <name type="common">fairy-ring Marasmius</name>
    <dbReference type="NCBI Taxonomy" id="181124"/>
    <lineage>
        <taxon>Eukaryota</taxon>
        <taxon>Fungi</taxon>
        <taxon>Dikarya</taxon>
        <taxon>Basidiomycota</taxon>
        <taxon>Agaricomycotina</taxon>
        <taxon>Agaricomycetes</taxon>
        <taxon>Agaricomycetidae</taxon>
        <taxon>Agaricales</taxon>
        <taxon>Marasmiineae</taxon>
        <taxon>Marasmiaceae</taxon>
        <taxon>Marasmius</taxon>
    </lineage>
</organism>
<dbReference type="AlphaFoldDB" id="A0A9P7S4E4"/>
<proteinExistence type="predicted"/>
<dbReference type="EMBL" id="CM032184">
    <property type="protein sequence ID" value="KAG7094288.1"/>
    <property type="molecule type" value="Genomic_DNA"/>
</dbReference>
<protein>
    <submittedName>
        <fullName evidence="1">Uncharacterized protein</fullName>
    </submittedName>
</protein>
<evidence type="ECO:0000313" key="1">
    <source>
        <dbReference type="EMBL" id="KAG7094288.1"/>
    </source>
</evidence>
<dbReference type="Proteomes" id="UP001049176">
    <property type="component" value="Chromosome 4"/>
</dbReference>
<dbReference type="RefSeq" id="XP_043010758.1">
    <property type="nucleotide sequence ID" value="XM_043152672.1"/>
</dbReference>
<dbReference type="GeneID" id="66076967"/>
<comment type="caution">
    <text evidence="1">The sequence shown here is derived from an EMBL/GenBank/DDBJ whole genome shotgun (WGS) entry which is preliminary data.</text>
</comment>
<name>A0A9P7S4E4_9AGAR</name>
<dbReference type="KEGG" id="more:E1B28_007891"/>
<gene>
    <name evidence="1" type="ORF">E1B28_007891</name>
</gene>
<dbReference type="OrthoDB" id="2940489at2759"/>